<dbReference type="InterPro" id="IPR008462">
    <property type="entry name" value="CsbD"/>
</dbReference>
<gene>
    <name evidence="4" type="ORF">P7E30_09680</name>
</gene>
<evidence type="ECO:0000313" key="4">
    <source>
        <dbReference type="EMBL" id="MDT2690471.1"/>
    </source>
</evidence>
<comment type="caution">
    <text evidence="4">The sequence shown here is derived from an EMBL/GenBank/DDBJ whole genome shotgun (WGS) entry which is preliminary data.</text>
</comment>
<dbReference type="SUPFAM" id="SSF69047">
    <property type="entry name" value="Hypothetical protein YjbJ"/>
    <property type="match status" value="1"/>
</dbReference>
<accession>A0AAE4KXN7</accession>
<dbReference type="EMBL" id="JARPZN010000005">
    <property type="protein sequence ID" value="MDT2690471.1"/>
    <property type="molecule type" value="Genomic_DNA"/>
</dbReference>
<comment type="similarity">
    <text evidence="1">Belongs to the UPF0337 (CsbD) family.</text>
</comment>
<reference evidence="4" key="1">
    <citation type="submission" date="2023-03" db="EMBL/GenBank/DDBJ databases">
        <authorList>
            <person name="Shen W."/>
            <person name="Cai J."/>
        </authorList>
    </citation>
    <scope>NUCLEOTIDE SEQUENCE</scope>
    <source>
        <strain evidence="4">K69-2</strain>
    </source>
</reference>
<evidence type="ECO:0000256" key="2">
    <source>
        <dbReference type="SAM" id="MobiDB-lite"/>
    </source>
</evidence>
<name>A0AAE4KXN7_ENTGA</name>
<organism evidence="4 5">
    <name type="scientific">Enterococcus gallinarum</name>
    <dbReference type="NCBI Taxonomy" id="1353"/>
    <lineage>
        <taxon>Bacteria</taxon>
        <taxon>Bacillati</taxon>
        <taxon>Bacillota</taxon>
        <taxon>Bacilli</taxon>
        <taxon>Lactobacillales</taxon>
        <taxon>Enterococcaceae</taxon>
        <taxon>Enterococcus</taxon>
    </lineage>
</organism>
<evidence type="ECO:0000256" key="1">
    <source>
        <dbReference type="ARBA" id="ARBA00009129"/>
    </source>
</evidence>
<dbReference type="Pfam" id="PF05532">
    <property type="entry name" value="CsbD"/>
    <property type="match status" value="1"/>
</dbReference>
<dbReference type="AlphaFoldDB" id="A0AAE4KXN7"/>
<feature type="domain" description="CsbD-like" evidence="3">
    <location>
        <begin position="14"/>
        <end position="61"/>
    </location>
</feature>
<evidence type="ECO:0000259" key="3">
    <source>
        <dbReference type="Pfam" id="PF05532"/>
    </source>
</evidence>
<feature type="region of interest" description="Disordered" evidence="2">
    <location>
        <begin position="1"/>
        <end position="44"/>
    </location>
</feature>
<proteinExistence type="inferred from homology"/>
<sequence length="74" mass="7793">MDLKNSVTSAIGVGTPDKVAGKAKEAAGDITDDPTKKAEGFVDQAAGHSKEIIADLKDKSESMAQDVKDKFDQK</sequence>
<dbReference type="InterPro" id="IPR036629">
    <property type="entry name" value="YjbJ_sf"/>
</dbReference>
<dbReference type="Proteomes" id="UP001183682">
    <property type="component" value="Unassembled WGS sequence"/>
</dbReference>
<feature type="compositionally biased region" description="Basic and acidic residues" evidence="2">
    <location>
        <begin position="19"/>
        <end position="40"/>
    </location>
</feature>
<evidence type="ECO:0000313" key="5">
    <source>
        <dbReference type="Proteomes" id="UP001183682"/>
    </source>
</evidence>
<protein>
    <submittedName>
        <fullName evidence="4">CsbD family protein</fullName>
    </submittedName>
</protein>
<dbReference type="Gene3D" id="1.10.1470.10">
    <property type="entry name" value="YjbJ"/>
    <property type="match status" value="1"/>
</dbReference>